<dbReference type="CDD" id="cd19821">
    <property type="entry name" value="Bbox1_BBX-like"/>
    <property type="match status" value="1"/>
</dbReference>
<dbReference type="STRING" id="29760.F6I747"/>
<dbReference type="AlphaFoldDB" id="F6I747"/>
<dbReference type="PANTHER" id="PTHR31717">
    <property type="entry name" value="ZINC FINGER PROTEIN CONSTANS-LIKE 10"/>
    <property type="match status" value="1"/>
</dbReference>
<evidence type="ECO:0000313" key="7">
    <source>
        <dbReference type="EMBL" id="CCB62765.1"/>
    </source>
</evidence>
<keyword evidence="1" id="KW-0479">Metal-binding</keyword>
<evidence type="ECO:0000256" key="2">
    <source>
        <dbReference type="ARBA" id="ARBA00022771"/>
    </source>
</evidence>
<dbReference type="PANTHER" id="PTHR31717:SF60">
    <property type="entry name" value="B-BOX TYPE ZINC FINGER FAMILY PROTEIN"/>
    <property type="match status" value="1"/>
</dbReference>
<name>F6I747_VITVI</name>
<dbReference type="InterPro" id="IPR049808">
    <property type="entry name" value="CONSTANS-like_Bbox1"/>
</dbReference>
<protein>
    <recommendedName>
        <fullName evidence="6">B box-type domain-containing protein</fullName>
    </recommendedName>
</protein>
<feature type="compositionally biased region" description="Polar residues" evidence="5">
    <location>
        <begin position="145"/>
        <end position="165"/>
    </location>
</feature>
<dbReference type="Proteomes" id="UP000009183">
    <property type="component" value="Unassembled WGS sequence, unordered"/>
</dbReference>
<dbReference type="HOGENOM" id="CLU_077017_0_0_1"/>
<evidence type="ECO:0000256" key="3">
    <source>
        <dbReference type="ARBA" id="ARBA00022833"/>
    </source>
</evidence>
<keyword evidence="2 4" id="KW-0863">Zinc-finger</keyword>
<dbReference type="PROSITE" id="PS50119">
    <property type="entry name" value="ZF_BBOX"/>
    <property type="match status" value="1"/>
</dbReference>
<keyword evidence="3" id="KW-0862">Zinc</keyword>
<dbReference type="GO" id="GO:0008270">
    <property type="term" value="F:zinc ion binding"/>
    <property type="evidence" value="ECO:0007669"/>
    <property type="project" value="UniProtKB-KW"/>
</dbReference>
<evidence type="ECO:0000256" key="1">
    <source>
        <dbReference type="ARBA" id="ARBA00022723"/>
    </source>
</evidence>
<sequence length="215" mass="23472">MKVCELCNSPAVIYCDSDQASLCCDCDAKVHSANFLVAKHSRTLLCHVCQSPTPWNGSGPKLGSTISVCQRCVNRSRTVNETPSTDEDEDEEGEEDGEDDGDDENDEENQVVPWSSTPPPPISCSSASEEESSSRFCNGEEGPSDSKSASSLKPMRQQSSFRPTSQVRLFSPSLRTISMSIKFPQIPIYSTSQNDLGRSVSPPAHNVRIFMKGNE</sequence>
<feature type="compositionally biased region" description="Acidic residues" evidence="5">
    <location>
        <begin position="84"/>
        <end position="109"/>
    </location>
</feature>
<reference evidence="8" key="1">
    <citation type="journal article" date="2007" name="Nature">
        <title>The grapevine genome sequence suggests ancestral hexaploidization in major angiosperm phyla.</title>
        <authorList>
            <consortium name="The French-Italian Public Consortium for Grapevine Genome Characterization."/>
            <person name="Jaillon O."/>
            <person name="Aury J.-M."/>
            <person name="Noel B."/>
            <person name="Policriti A."/>
            <person name="Clepet C."/>
            <person name="Casagrande A."/>
            <person name="Choisne N."/>
            <person name="Aubourg S."/>
            <person name="Vitulo N."/>
            <person name="Jubin C."/>
            <person name="Vezzi A."/>
            <person name="Legeai F."/>
            <person name="Hugueney P."/>
            <person name="Dasilva C."/>
            <person name="Horner D."/>
            <person name="Mica E."/>
            <person name="Jublot D."/>
            <person name="Poulain J."/>
            <person name="Bruyere C."/>
            <person name="Billault A."/>
            <person name="Segurens B."/>
            <person name="Gouyvenoux M."/>
            <person name="Ugarte E."/>
            <person name="Cattonaro F."/>
            <person name="Anthouard V."/>
            <person name="Vico V."/>
            <person name="Del Fabbro C."/>
            <person name="Alaux M."/>
            <person name="Di Gaspero G."/>
            <person name="Dumas V."/>
            <person name="Felice N."/>
            <person name="Paillard S."/>
            <person name="Juman I."/>
            <person name="Moroldo M."/>
            <person name="Scalabrin S."/>
            <person name="Canaguier A."/>
            <person name="Le Clainche I."/>
            <person name="Malacrida G."/>
            <person name="Durand E."/>
            <person name="Pesole G."/>
            <person name="Laucou V."/>
            <person name="Chatelet P."/>
            <person name="Merdinoglu D."/>
            <person name="Delledonne M."/>
            <person name="Pezzotti M."/>
            <person name="Lecharny A."/>
            <person name="Scarpelli C."/>
            <person name="Artiguenave F."/>
            <person name="Pe M.E."/>
            <person name="Valle G."/>
            <person name="Morgante M."/>
            <person name="Caboche M."/>
            <person name="Adam-Blondon A.-F."/>
            <person name="Weissenbach J."/>
            <person name="Quetier F."/>
            <person name="Wincker P."/>
        </authorList>
    </citation>
    <scope>NUCLEOTIDE SEQUENCE [LARGE SCALE GENOMIC DNA]</scope>
    <source>
        <strain evidence="8">cv. Pinot noir / PN40024</strain>
    </source>
</reference>
<proteinExistence type="predicted"/>
<dbReference type="InParanoid" id="F6I747"/>
<dbReference type="EMBL" id="FN596764">
    <property type="protein sequence ID" value="CCB62765.1"/>
    <property type="molecule type" value="Genomic_DNA"/>
</dbReference>
<dbReference type="eggNOG" id="ENOG502S0GS">
    <property type="taxonomic scope" value="Eukaryota"/>
</dbReference>
<evidence type="ECO:0000256" key="4">
    <source>
        <dbReference type="PROSITE-ProRule" id="PRU00024"/>
    </source>
</evidence>
<gene>
    <name evidence="7" type="ORF">VIT_00s0203g00210</name>
</gene>
<dbReference type="SMART" id="SM00336">
    <property type="entry name" value="BBOX"/>
    <property type="match status" value="1"/>
</dbReference>
<dbReference type="PaxDb" id="29760-VIT_00s0203g00210.t01"/>
<evidence type="ECO:0000256" key="5">
    <source>
        <dbReference type="SAM" id="MobiDB-lite"/>
    </source>
</evidence>
<organism evidence="7 8">
    <name type="scientific">Vitis vinifera</name>
    <name type="common">Grape</name>
    <dbReference type="NCBI Taxonomy" id="29760"/>
    <lineage>
        <taxon>Eukaryota</taxon>
        <taxon>Viridiplantae</taxon>
        <taxon>Streptophyta</taxon>
        <taxon>Embryophyta</taxon>
        <taxon>Tracheophyta</taxon>
        <taxon>Spermatophyta</taxon>
        <taxon>Magnoliopsida</taxon>
        <taxon>eudicotyledons</taxon>
        <taxon>Gunneridae</taxon>
        <taxon>Pentapetalae</taxon>
        <taxon>rosids</taxon>
        <taxon>Vitales</taxon>
        <taxon>Vitaceae</taxon>
        <taxon>Viteae</taxon>
        <taxon>Vitis</taxon>
    </lineage>
</organism>
<evidence type="ECO:0000259" key="6">
    <source>
        <dbReference type="PROSITE" id="PS50119"/>
    </source>
</evidence>
<accession>F6I747</accession>
<evidence type="ECO:0000313" key="8">
    <source>
        <dbReference type="Proteomes" id="UP000009183"/>
    </source>
</evidence>
<feature type="region of interest" description="Disordered" evidence="5">
    <location>
        <begin position="79"/>
        <end position="165"/>
    </location>
</feature>
<dbReference type="InterPro" id="IPR000315">
    <property type="entry name" value="Znf_B-box"/>
</dbReference>
<keyword evidence="8" id="KW-1185">Reference proteome</keyword>
<feature type="domain" description="B box-type" evidence="6">
    <location>
        <begin position="1"/>
        <end position="45"/>
    </location>
</feature>
<dbReference type="Pfam" id="PF00643">
    <property type="entry name" value="zf-B_box"/>
    <property type="match status" value="1"/>
</dbReference>